<name>A0ABU2JJ17_9ACTN</name>
<dbReference type="RefSeq" id="WP_311664287.1">
    <property type="nucleotide sequence ID" value="NZ_JAVREO010000001.1"/>
</dbReference>
<dbReference type="Gene3D" id="3.90.1200.10">
    <property type="match status" value="1"/>
</dbReference>
<keyword evidence="2" id="KW-0808">Transferase</keyword>
<dbReference type="InterPro" id="IPR002575">
    <property type="entry name" value="Aminoglycoside_PTrfase"/>
</dbReference>
<feature type="domain" description="Aminoglycoside phosphotransferase" evidence="1">
    <location>
        <begin position="33"/>
        <end position="264"/>
    </location>
</feature>
<evidence type="ECO:0000313" key="2">
    <source>
        <dbReference type="EMBL" id="MDT0264756.1"/>
    </source>
</evidence>
<dbReference type="CDD" id="cd05155">
    <property type="entry name" value="APH_ChoK_like_1"/>
    <property type="match status" value="1"/>
</dbReference>
<dbReference type="SUPFAM" id="SSF56112">
    <property type="entry name" value="Protein kinase-like (PK-like)"/>
    <property type="match status" value="1"/>
</dbReference>
<dbReference type="EC" id="2.7.-.-" evidence="2"/>
<reference evidence="3" key="1">
    <citation type="submission" date="2023-07" db="EMBL/GenBank/DDBJ databases">
        <title>30 novel species of actinomycetes from the DSMZ collection.</title>
        <authorList>
            <person name="Nouioui I."/>
        </authorList>
    </citation>
    <scope>NUCLEOTIDE SEQUENCE [LARGE SCALE GENOMIC DNA]</scope>
    <source>
        <strain evidence="3">DSM 44915</strain>
    </source>
</reference>
<dbReference type="PANTHER" id="PTHR21310:SF42">
    <property type="entry name" value="BIFUNCTIONAL AAC_APH"/>
    <property type="match status" value="1"/>
</dbReference>
<dbReference type="EMBL" id="JAVREO010000001">
    <property type="protein sequence ID" value="MDT0264756.1"/>
    <property type="molecule type" value="Genomic_DNA"/>
</dbReference>
<dbReference type="InterPro" id="IPR011009">
    <property type="entry name" value="Kinase-like_dom_sf"/>
</dbReference>
<dbReference type="GO" id="GO:0016740">
    <property type="term" value="F:transferase activity"/>
    <property type="evidence" value="ECO:0007669"/>
    <property type="project" value="UniProtKB-KW"/>
</dbReference>
<dbReference type="Gene3D" id="3.30.200.20">
    <property type="entry name" value="Phosphorylase Kinase, domain 1"/>
    <property type="match status" value="1"/>
</dbReference>
<sequence>MHEDEPDHDEDLVARLVAAQFPRWAGLPVRPVPSSGTDNAMYRLGEALAVRLPRRPGAAADIAVEAHWPAVLAPHLPVTVPVPLEVGEPAAGYPWPWSVHRWLPGRNPVPGRLVEPVRLARELAGFVNALRAVPPAAGAPRAGRGVPLAARDAPTREALAQLARLGPAAEPVDVPALTEVWEAALALPAAAGEDRWLHGDLAPGNVLVTDDGQLSAVIDFGGLGVGDPTVEQQVAWNLLPAEARGAFRDALGVDDAGWRRGRAWALSVALIQLPYYRHTNPVLAANSRLVIAEVLADHARHG</sequence>
<dbReference type="Pfam" id="PF01636">
    <property type="entry name" value="APH"/>
    <property type="match status" value="1"/>
</dbReference>
<dbReference type="PANTHER" id="PTHR21310">
    <property type="entry name" value="AMINOGLYCOSIDE PHOSPHOTRANSFERASE-RELATED-RELATED"/>
    <property type="match status" value="1"/>
</dbReference>
<protein>
    <submittedName>
        <fullName evidence="2">Aminoglycoside phosphotransferase family protein</fullName>
        <ecNumber evidence="2">2.7.-.-</ecNumber>
    </submittedName>
</protein>
<dbReference type="InterPro" id="IPR051678">
    <property type="entry name" value="AGP_Transferase"/>
</dbReference>
<organism evidence="2 3">
    <name type="scientific">Streptomyces chisholmiae</name>
    <dbReference type="NCBI Taxonomy" id="3075540"/>
    <lineage>
        <taxon>Bacteria</taxon>
        <taxon>Bacillati</taxon>
        <taxon>Actinomycetota</taxon>
        <taxon>Actinomycetes</taxon>
        <taxon>Kitasatosporales</taxon>
        <taxon>Streptomycetaceae</taxon>
        <taxon>Streptomyces</taxon>
    </lineage>
</organism>
<accession>A0ABU2JJ17</accession>
<comment type="caution">
    <text evidence="2">The sequence shown here is derived from an EMBL/GenBank/DDBJ whole genome shotgun (WGS) entry which is preliminary data.</text>
</comment>
<evidence type="ECO:0000313" key="3">
    <source>
        <dbReference type="Proteomes" id="UP001183410"/>
    </source>
</evidence>
<proteinExistence type="predicted"/>
<dbReference type="Proteomes" id="UP001183410">
    <property type="component" value="Unassembled WGS sequence"/>
</dbReference>
<evidence type="ECO:0000259" key="1">
    <source>
        <dbReference type="Pfam" id="PF01636"/>
    </source>
</evidence>
<keyword evidence="3" id="KW-1185">Reference proteome</keyword>
<gene>
    <name evidence="2" type="ORF">RM844_00465</name>
</gene>